<accession>A0A9D1EU90</accession>
<dbReference type="AlphaFoldDB" id="A0A9D1EU90"/>
<sequence>MELFNRAYAEAAKPQSRYGKIQDLKLYAKAFNFLQSRNITTLVQLQEVVSDMKKRYWNTNGEIKQTEKLLHERKELIDQAQESGRIF</sequence>
<organism evidence="1 2">
    <name type="scientific">Candidatus Limivivens intestinipullorum</name>
    <dbReference type="NCBI Taxonomy" id="2840858"/>
    <lineage>
        <taxon>Bacteria</taxon>
        <taxon>Bacillati</taxon>
        <taxon>Bacillota</taxon>
        <taxon>Clostridia</taxon>
        <taxon>Lachnospirales</taxon>
        <taxon>Lachnospiraceae</taxon>
        <taxon>Lachnospiraceae incertae sedis</taxon>
        <taxon>Candidatus Limivivens</taxon>
    </lineage>
</organism>
<gene>
    <name evidence="1" type="ORF">IAB44_12595</name>
</gene>
<proteinExistence type="predicted"/>
<evidence type="ECO:0000313" key="2">
    <source>
        <dbReference type="Proteomes" id="UP000823935"/>
    </source>
</evidence>
<evidence type="ECO:0000313" key="1">
    <source>
        <dbReference type="EMBL" id="HIS32365.1"/>
    </source>
</evidence>
<protein>
    <submittedName>
        <fullName evidence="1">Uncharacterized protein</fullName>
    </submittedName>
</protein>
<reference evidence="1" key="2">
    <citation type="journal article" date="2021" name="PeerJ">
        <title>Extensive microbial diversity within the chicken gut microbiome revealed by metagenomics and culture.</title>
        <authorList>
            <person name="Gilroy R."/>
            <person name="Ravi A."/>
            <person name="Getino M."/>
            <person name="Pursley I."/>
            <person name="Horton D.L."/>
            <person name="Alikhan N.F."/>
            <person name="Baker D."/>
            <person name="Gharbi K."/>
            <person name="Hall N."/>
            <person name="Watson M."/>
            <person name="Adriaenssens E.M."/>
            <person name="Foster-Nyarko E."/>
            <person name="Jarju S."/>
            <person name="Secka A."/>
            <person name="Antonio M."/>
            <person name="Oren A."/>
            <person name="Chaudhuri R.R."/>
            <person name="La Ragione R."/>
            <person name="Hildebrand F."/>
            <person name="Pallen M.J."/>
        </authorList>
    </citation>
    <scope>NUCLEOTIDE SEQUENCE</scope>
    <source>
        <strain evidence="1">CHK190-19873</strain>
    </source>
</reference>
<comment type="caution">
    <text evidence="1">The sequence shown here is derived from an EMBL/GenBank/DDBJ whole genome shotgun (WGS) entry which is preliminary data.</text>
</comment>
<dbReference type="Proteomes" id="UP000823935">
    <property type="component" value="Unassembled WGS sequence"/>
</dbReference>
<name>A0A9D1EU90_9FIRM</name>
<reference evidence="1" key="1">
    <citation type="submission" date="2020-10" db="EMBL/GenBank/DDBJ databases">
        <authorList>
            <person name="Gilroy R."/>
        </authorList>
    </citation>
    <scope>NUCLEOTIDE SEQUENCE</scope>
    <source>
        <strain evidence="1">CHK190-19873</strain>
    </source>
</reference>
<dbReference type="EMBL" id="DVIQ01000076">
    <property type="protein sequence ID" value="HIS32365.1"/>
    <property type="molecule type" value="Genomic_DNA"/>
</dbReference>